<feature type="coiled-coil region" evidence="1">
    <location>
        <begin position="156"/>
        <end position="202"/>
    </location>
</feature>
<feature type="region of interest" description="Disordered" evidence="2">
    <location>
        <begin position="366"/>
        <end position="392"/>
    </location>
</feature>
<keyword evidence="1" id="KW-0175">Coiled coil</keyword>
<feature type="compositionally biased region" description="Polar residues" evidence="2">
    <location>
        <begin position="1"/>
        <end position="17"/>
    </location>
</feature>
<reference evidence="4 5" key="1">
    <citation type="journal article" date="2018" name="Int. J. Syst. Evol. Microbiol.">
        <title>Planococcus salinus sp. nov., a moderately halophilic bacterium isolated from a saline-alkali soil.</title>
        <authorList>
            <person name="Gan L."/>
        </authorList>
    </citation>
    <scope>NUCLEOTIDE SEQUENCE [LARGE SCALE GENOMIC DNA]</scope>
    <source>
        <strain evidence="4 5">LCB217</strain>
    </source>
</reference>
<sequence>MVSPLPTASLSFQTPAPQTGKIPKALGATDQPTEGTAFSMLFSSLSAAVDLPAAGESADNPLGELADLLKEAVAALEEFTSEARETEEEMIGTAEALLQALSLLLKKAEGLPVAKELPQPLVHGFTEQLQALALLEENTKTGKTSSTDPLFPLIDAEDAEQLLKQLAALVQQDDARKQTTGGQQLVQKLEELEQVLKQWVAAEKAADGQKQAAPSPDALPANRQASEVFRQLPGTPMEVDIPQPLPASAPDTVKAEALTGRSEPAPPTPTVRMANLTEELGEVLKGSFRLTGTGENTQQIRVNIAPDHLGHLDIRLTLINGKMAAQIFTSSFAAKEMLELQVNQLRASLLQQGVAIDKIEITQHNPQQSFSQQHASPEQRFAQQQKPGSQSFRNGYRQFEEEAAAAVIIEPSAGSKMKVDYTI</sequence>
<evidence type="ECO:0000259" key="3">
    <source>
        <dbReference type="Pfam" id="PF02120"/>
    </source>
</evidence>
<comment type="caution">
    <text evidence="4">The sequence shown here is derived from an EMBL/GenBank/DDBJ whole genome shotgun (WGS) entry which is preliminary data.</text>
</comment>
<keyword evidence="4" id="KW-0282">Flagellum</keyword>
<keyword evidence="4" id="KW-0969">Cilium</keyword>
<keyword evidence="4" id="KW-0966">Cell projection</keyword>
<feature type="region of interest" description="Disordered" evidence="2">
    <location>
        <begin position="1"/>
        <end position="30"/>
    </location>
</feature>
<evidence type="ECO:0000256" key="1">
    <source>
        <dbReference type="SAM" id="Coils"/>
    </source>
</evidence>
<dbReference type="InterPro" id="IPR021136">
    <property type="entry name" value="Flagellar_hook_control-like_C"/>
</dbReference>
<dbReference type="Pfam" id="PF02120">
    <property type="entry name" value="Flg_hook"/>
    <property type="match status" value="1"/>
</dbReference>
<evidence type="ECO:0000313" key="4">
    <source>
        <dbReference type="EMBL" id="RNF38752.1"/>
    </source>
</evidence>
<dbReference type="Gene3D" id="3.30.750.140">
    <property type="match status" value="1"/>
</dbReference>
<dbReference type="AlphaFoldDB" id="A0A3M8P561"/>
<dbReference type="Proteomes" id="UP000275473">
    <property type="component" value="Unassembled WGS sequence"/>
</dbReference>
<feature type="domain" description="Flagellar hook-length control protein-like C-terminal" evidence="3">
    <location>
        <begin position="294"/>
        <end position="369"/>
    </location>
</feature>
<accession>A0A3M8P561</accession>
<dbReference type="InterPro" id="IPR038610">
    <property type="entry name" value="FliK-like_C_sf"/>
</dbReference>
<dbReference type="RefSeq" id="WP_123166091.1">
    <property type="nucleotide sequence ID" value="NZ_RIAX01000010.1"/>
</dbReference>
<proteinExistence type="predicted"/>
<dbReference type="CDD" id="cd17470">
    <property type="entry name" value="T3SS_Flik_C"/>
    <property type="match status" value="1"/>
</dbReference>
<dbReference type="EMBL" id="RIAX01000010">
    <property type="protein sequence ID" value="RNF38752.1"/>
    <property type="molecule type" value="Genomic_DNA"/>
</dbReference>
<dbReference type="OrthoDB" id="2380967at2"/>
<keyword evidence="5" id="KW-1185">Reference proteome</keyword>
<evidence type="ECO:0000256" key="2">
    <source>
        <dbReference type="SAM" id="MobiDB-lite"/>
    </source>
</evidence>
<organism evidence="4 5">
    <name type="scientific">Planococcus salinus</name>
    <dbReference type="NCBI Taxonomy" id="1848460"/>
    <lineage>
        <taxon>Bacteria</taxon>
        <taxon>Bacillati</taxon>
        <taxon>Bacillota</taxon>
        <taxon>Bacilli</taxon>
        <taxon>Bacillales</taxon>
        <taxon>Caryophanaceae</taxon>
        <taxon>Planococcus</taxon>
    </lineage>
</organism>
<gene>
    <name evidence="4" type="ORF">EEX84_13040</name>
</gene>
<evidence type="ECO:0000313" key="5">
    <source>
        <dbReference type="Proteomes" id="UP000275473"/>
    </source>
</evidence>
<name>A0A3M8P561_9BACL</name>
<protein>
    <submittedName>
        <fullName evidence="4">Flagellar hook-length control protein FliK</fullName>
    </submittedName>
</protein>